<sequence>MDSRRKTTNGKLGTKLPHHRASPTIARSRFRPRDASPSSSEPHGANGMASSPDSSADESGYVEARPPYPRAAFMTGPEPMRTVDLTLLDPHDTLSCTRKAEVNESLGWLTARGNDMKARLDYHTELMTDMSGQMHEMEQDIMLNHDKTIAAMKEARAAKFQSRVTIAVALA</sequence>
<reference evidence="1 2" key="2">
    <citation type="journal article" date="2022" name="Mol. Ecol. Resour.">
        <title>The genomes of chicory, endive, great burdock and yacon provide insights into Asteraceae paleo-polyploidization history and plant inulin production.</title>
        <authorList>
            <person name="Fan W."/>
            <person name="Wang S."/>
            <person name="Wang H."/>
            <person name="Wang A."/>
            <person name="Jiang F."/>
            <person name="Liu H."/>
            <person name="Zhao H."/>
            <person name="Xu D."/>
            <person name="Zhang Y."/>
        </authorList>
    </citation>
    <scope>NUCLEOTIDE SEQUENCE [LARGE SCALE GENOMIC DNA]</scope>
    <source>
        <strain evidence="2">cv. Yunnan</strain>
        <tissue evidence="1">Leaves</tissue>
    </source>
</reference>
<organism evidence="1 2">
    <name type="scientific">Smallanthus sonchifolius</name>
    <dbReference type="NCBI Taxonomy" id="185202"/>
    <lineage>
        <taxon>Eukaryota</taxon>
        <taxon>Viridiplantae</taxon>
        <taxon>Streptophyta</taxon>
        <taxon>Embryophyta</taxon>
        <taxon>Tracheophyta</taxon>
        <taxon>Spermatophyta</taxon>
        <taxon>Magnoliopsida</taxon>
        <taxon>eudicotyledons</taxon>
        <taxon>Gunneridae</taxon>
        <taxon>Pentapetalae</taxon>
        <taxon>asterids</taxon>
        <taxon>campanulids</taxon>
        <taxon>Asterales</taxon>
        <taxon>Asteraceae</taxon>
        <taxon>Asteroideae</taxon>
        <taxon>Heliantheae alliance</taxon>
        <taxon>Millerieae</taxon>
        <taxon>Smallanthus</taxon>
    </lineage>
</organism>
<keyword evidence="2" id="KW-1185">Reference proteome</keyword>
<comment type="caution">
    <text evidence="1">The sequence shown here is derived from an EMBL/GenBank/DDBJ whole genome shotgun (WGS) entry which is preliminary data.</text>
</comment>
<gene>
    <name evidence="1" type="ORF">L1987_15028</name>
</gene>
<evidence type="ECO:0000313" key="2">
    <source>
        <dbReference type="Proteomes" id="UP001056120"/>
    </source>
</evidence>
<name>A0ACB9J4U0_9ASTR</name>
<proteinExistence type="predicted"/>
<reference evidence="2" key="1">
    <citation type="journal article" date="2022" name="Mol. Ecol. Resour.">
        <title>The genomes of chicory, endive, great burdock and yacon provide insights into Asteraceae palaeo-polyploidization history and plant inulin production.</title>
        <authorList>
            <person name="Fan W."/>
            <person name="Wang S."/>
            <person name="Wang H."/>
            <person name="Wang A."/>
            <person name="Jiang F."/>
            <person name="Liu H."/>
            <person name="Zhao H."/>
            <person name="Xu D."/>
            <person name="Zhang Y."/>
        </authorList>
    </citation>
    <scope>NUCLEOTIDE SEQUENCE [LARGE SCALE GENOMIC DNA]</scope>
    <source>
        <strain evidence="2">cv. Yunnan</strain>
    </source>
</reference>
<dbReference type="EMBL" id="CM042022">
    <property type="protein sequence ID" value="KAI3815362.1"/>
    <property type="molecule type" value="Genomic_DNA"/>
</dbReference>
<protein>
    <submittedName>
        <fullName evidence="1">Uncharacterized protein</fullName>
    </submittedName>
</protein>
<accession>A0ACB9J4U0</accession>
<dbReference type="Proteomes" id="UP001056120">
    <property type="component" value="Linkage Group LG05"/>
</dbReference>
<evidence type="ECO:0000313" key="1">
    <source>
        <dbReference type="EMBL" id="KAI3815362.1"/>
    </source>
</evidence>